<organism evidence="1 2">
    <name type="scientific">Novosphingobium aquae</name>
    <dbReference type="NCBI Taxonomy" id="3133435"/>
    <lineage>
        <taxon>Bacteria</taxon>
        <taxon>Pseudomonadati</taxon>
        <taxon>Pseudomonadota</taxon>
        <taxon>Alphaproteobacteria</taxon>
        <taxon>Sphingomonadales</taxon>
        <taxon>Sphingomonadaceae</taxon>
        <taxon>Novosphingobium</taxon>
    </lineage>
</organism>
<gene>
    <name evidence="1" type="ORF">WG900_10575</name>
</gene>
<protein>
    <submittedName>
        <fullName evidence="1">Uncharacterized protein</fullName>
    </submittedName>
</protein>
<sequence length="42" mass="4450">MARVASLALSAPQRLSALEIARFAVVTGCALALIFAERAFPF</sequence>
<name>A0ABU8S8Y0_9SPHN</name>
<evidence type="ECO:0000313" key="2">
    <source>
        <dbReference type="Proteomes" id="UP001379235"/>
    </source>
</evidence>
<dbReference type="RefSeq" id="WP_339966937.1">
    <property type="nucleotide sequence ID" value="NZ_JBBHJY010000004.1"/>
</dbReference>
<dbReference type="EMBL" id="JBBHJY010000004">
    <property type="protein sequence ID" value="MEJ6010364.1"/>
    <property type="molecule type" value="Genomic_DNA"/>
</dbReference>
<reference evidence="1 2" key="1">
    <citation type="submission" date="2024-03" db="EMBL/GenBank/DDBJ databases">
        <authorList>
            <person name="Jo J.-H."/>
        </authorList>
    </citation>
    <scope>NUCLEOTIDE SEQUENCE [LARGE SCALE GENOMIC DNA]</scope>
    <source>
        <strain evidence="1 2">AS3R-12</strain>
    </source>
</reference>
<evidence type="ECO:0000313" key="1">
    <source>
        <dbReference type="EMBL" id="MEJ6010364.1"/>
    </source>
</evidence>
<keyword evidence="2" id="KW-1185">Reference proteome</keyword>
<proteinExistence type="predicted"/>
<dbReference type="Proteomes" id="UP001379235">
    <property type="component" value="Unassembled WGS sequence"/>
</dbReference>
<accession>A0ABU8S8Y0</accession>
<comment type="caution">
    <text evidence="1">The sequence shown here is derived from an EMBL/GenBank/DDBJ whole genome shotgun (WGS) entry which is preliminary data.</text>
</comment>